<dbReference type="InterPro" id="IPR008030">
    <property type="entry name" value="NmrA-like"/>
</dbReference>
<evidence type="ECO:0000256" key="2">
    <source>
        <dbReference type="ARBA" id="ARBA00022857"/>
    </source>
</evidence>
<dbReference type="AlphaFoldDB" id="A0A6J4Q614"/>
<organism evidence="4">
    <name type="scientific">uncultured Rubrobacteraceae bacterium</name>
    <dbReference type="NCBI Taxonomy" id="349277"/>
    <lineage>
        <taxon>Bacteria</taxon>
        <taxon>Bacillati</taxon>
        <taxon>Actinomycetota</taxon>
        <taxon>Rubrobacteria</taxon>
        <taxon>Rubrobacterales</taxon>
        <taxon>Rubrobacteraceae</taxon>
        <taxon>environmental samples</taxon>
    </lineage>
</organism>
<dbReference type="PANTHER" id="PTHR42748">
    <property type="entry name" value="NITROGEN METABOLITE REPRESSION PROTEIN NMRA FAMILY MEMBER"/>
    <property type="match status" value="1"/>
</dbReference>
<dbReference type="EMBL" id="CADCVC010000074">
    <property type="protein sequence ID" value="CAA9435539.1"/>
    <property type="molecule type" value="Genomic_DNA"/>
</dbReference>
<dbReference type="Gene3D" id="3.90.25.10">
    <property type="entry name" value="UDP-galactose 4-epimerase, domain 1"/>
    <property type="match status" value="1"/>
</dbReference>
<keyword evidence="2" id="KW-0521">NADP</keyword>
<dbReference type="Pfam" id="PF05368">
    <property type="entry name" value="NmrA"/>
    <property type="match status" value="1"/>
</dbReference>
<evidence type="ECO:0000256" key="1">
    <source>
        <dbReference type="ARBA" id="ARBA00006328"/>
    </source>
</evidence>
<dbReference type="InterPro" id="IPR036291">
    <property type="entry name" value="NAD(P)-bd_dom_sf"/>
</dbReference>
<dbReference type="InterPro" id="IPR051164">
    <property type="entry name" value="NmrA-like_oxidored"/>
</dbReference>
<comment type="similarity">
    <text evidence="1">Belongs to the NmrA-type oxidoreductase family.</text>
</comment>
<feature type="domain" description="NmrA-like" evidence="3">
    <location>
        <begin position="10"/>
        <end position="281"/>
    </location>
</feature>
<dbReference type="SUPFAM" id="SSF51735">
    <property type="entry name" value="NAD(P)-binding Rossmann-fold domains"/>
    <property type="match status" value="1"/>
</dbReference>
<evidence type="ECO:0000313" key="4">
    <source>
        <dbReference type="EMBL" id="CAA9435539.1"/>
    </source>
</evidence>
<sequence>MENAGNGGPLILVSGATGNQGGAVARRLLERGFRVRALSRDTQKPEAQALAEGGAEVVRGDLNDRPSVDRALEGAYGVFSVQNFYEGGYESEVRQGKTLVDAAKAAGVRHVVYSSVGSANRETGIPHFDSKGEIEEYKRQTDLPYTILRPVFFMQNWEMMRDQILDGTLAQPLDSEKPLQQVNVEDLSVFAAIAFENPDEWLGREVDLAGDELTMPEVAETMSQVTGREISYYQVPWNQFREQMGEEFAVMYEWFNEVGYEADIPALRSEYPELTTLEQYLRNHGWEGA</sequence>
<reference evidence="4" key="1">
    <citation type="submission" date="2020-02" db="EMBL/GenBank/DDBJ databases">
        <authorList>
            <person name="Meier V. D."/>
        </authorList>
    </citation>
    <scope>NUCLEOTIDE SEQUENCE</scope>
    <source>
        <strain evidence="4">AVDCRST_MAG80</strain>
    </source>
</reference>
<dbReference type="Gene3D" id="3.40.50.720">
    <property type="entry name" value="NAD(P)-binding Rossmann-like Domain"/>
    <property type="match status" value="1"/>
</dbReference>
<gene>
    <name evidence="4" type="ORF">AVDCRST_MAG80-890</name>
</gene>
<dbReference type="CDD" id="cd05251">
    <property type="entry name" value="NmrA_like_SDR_a"/>
    <property type="match status" value="1"/>
</dbReference>
<protein>
    <recommendedName>
        <fullName evidence="3">NmrA-like domain-containing protein</fullName>
    </recommendedName>
</protein>
<proteinExistence type="inferred from homology"/>
<accession>A0A6J4Q614</accession>
<evidence type="ECO:0000259" key="3">
    <source>
        <dbReference type="Pfam" id="PF05368"/>
    </source>
</evidence>
<name>A0A6J4Q614_9ACTN</name>
<dbReference type="PANTHER" id="PTHR42748:SF7">
    <property type="entry name" value="NMRA LIKE REDOX SENSOR 1-RELATED"/>
    <property type="match status" value="1"/>
</dbReference>